<protein>
    <recommendedName>
        <fullName evidence="4">Integral membrane protein</fullName>
    </recommendedName>
</protein>
<comment type="caution">
    <text evidence="2">The sequence shown here is derived from an EMBL/GenBank/DDBJ whole genome shotgun (WGS) entry which is preliminary data.</text>
</comment>
<dbReference type="RefSeq" id="WP_195129512.1">
    <property type="nucleotide sequence ID" value="NZ_JADLQX010000007.1"/>
</dbReference>
<feature type="transmembrane region" description="Helical" evidence="1">
    <location>
        <begin position="116"/>
        <end position="139"/>
    </location>
</feature>
<dbReference type="EMBL" id="JADLQX010000007">
    <property type="protein sequence ID" value="MBF6298203.1"/>
    <property type="molecule type" value="Genomic_DNA"/>
</dbReference>
<evidence type="ECO:0000313" key="3">
    <source>
        <dbReference type="Proteomes" id="UP000702209"/>
    </source>
</evidence>
<feature type="transmembrane region" description="Helical" evidence="1">
    <location>
        <begin position="64"/>
        <end position="81"/>
    </location>
</feature>
<proteinExistence type="predicted"/>
<keyword evidence="1" id="KW-0472">Membrane</keyword>
<organism evidence="2 3">
    <name type="scientific">Nocardia amamiensis</name>
    <dbReference type="NCBI Taxonomy" id="404578"/>
    <lineage>
        <taxon>Bacteria</taxon>
        <taxon>Bacillati</taxon>
        <taxon>Actinomycetota</taxon>
        <taxon>Actinomycetes</taxon>
        <taxon>Mycobacteriales</taxon>
        <taxon>Nocardiaceae</taxon>
        <taxon>Nocardia</taxon>
    </lineage>
</organism>
<keyword evidence="3" id="KW-1185">Reference proteome</keyword>
<evidence type="ECO:0000256" key="1">
    <source>
        <dbReference type="SAM" id="Phobius"/>
    </source>
</evidence>
<evidence type="ECO:0008006" key="4">
    <source>
        <dbReference type="Google" id="ProtNLM"/>
    </source>
</evidence>
<sequence>MTTITRVQRPDMNPFVAVTFTRFVAIVLLLFASVYGAITIIGGASRWSSPAYEVALQVPGAPESWGAALLGASVMGLVGFATRVLPVIAVGFGACAAWSTAFAFSIGVVAARNPGVGWGGVATWVFLALLYMACTAAGAGRFHAPA</sequence>
<accession>A0ABS0CQY6</accession>
<reference evidence="2 3" key="1">
    <citation type="submission" date="2020-10" db="EMBL/GenBank/DDBJ databases">
        <title>Identification of Nocardia species via Next-generation sequencing and recognition of intraspecies genetic diversity.</title>
        <authorList>
            <person name="Li P."/>
            <person name="Li P."/>
            <person name="Lu B."/>
        </authorList>
    </citation>
    <scope>NUCLEOTIDE SEQUENCE [LARGE SCALE GENOMIC DNA]</scope>
    <source>
        <strain evidence="2 3">BJ06-0157</strain>
    </source>
</reference>
<dbReference type="Proteomes" id="UP000702209">
    <property type="component" value="Unassembled WGS sequence"/>
</dbReference>
<feature type="transmembrane region" description="Helical" evidence="1">
    <location>
        <begin position="88"/>
        <end position="110"/>
    </location>
</feature>
<gene>
    <name evidence="2" type="ORF">IU459_11695</name>
</gene>
<feature type="transmembrane region" description="Helical" evidence="1">
    <location>
        <begin position="20"/>
        <end position="44"/>
    </location>
</feature>
<keyword evidence="1" id="KW-1133">Transmembrane helix</keyword>
<name>A0ABS0CQY6_9NOCA</name>
<evidence type="ECO:0000313" key="2">
    <source>
        <dbReference type="EMBL" id="MBF6298203.1"/>
    </source>
</evidence>
<keyword evidence="1" id="KW-0812">Transmembrane</keyword>